<dbReference type="PANTHER" id="PTHR46467:SF1">
    <property type="entry name" value="TETHER CONTAINING UBX DOMAIN FOR GLUT4"/>
    <property type="match status" value="1"/>
</dbReference>
<keyword evidence="4" id="KW-1185">Reference proteome</keyword>
<evidence type="ECO:0000313" key="3">
    <source>
        <dbReference type="EMBL" id="KAH8994802.1"/>
    </source>
</evidence>
<evidence type="ECO:0000313" key="4">
    <source>
        <dbReference type="Proteomes" id="UP001201163"/>
    </source>
</evidence>
<dbReference type="AlphaFoldDB" id="A0AAD4LIU7"/>
<dbReference type="Pfam" id="PF00789">
    <property type="entry name" value="UBX"/>
    <property type="match status" value="1"/>
</dbReference>
<dbReference type="PANTHER" id="PTHR46467">
    <property type="entry name" value="TETHER CONTAINING UBX DOMAIN FOR GLUT4"/>
    <property type="match status" value="1"/>
</dbReference>
<name>A0AAD4LIU7_9AGAM</name>
<feature type="region of interest" description="Disordered" evidence="1">
    <location>
        <begin position="229"/>
        <end position="258"/>
    </location>
</feature>
<gene>
    <name evidence="3" type="ORF">EDB92DRAFT_1795308</name>
</gene>
<protein>
    <recommendedName>
        <fullName evidence="2">UBX domain-containing protein</fullName>
    </recommendedName>
</protein>
<evidence type="ECO:0000256" key="1">
    <source>
        <dbReference type="SAM" id="MobiDB-lite"/>
    </source>
</evidence>
<comment type="caution">
    <text evidence="3">The sequence shown here is derived from an EMBL/GenBank/DDBJ whole genome shotgun (WGS) entry which is preliminary data.</text>
</comment>
<accession>A0AAD4LIU7</accession>
<dbReference type="GO" id="GO:0006886">
    <property type="term" value="P:intracellular protein transport"/>
    <property type="evidence" value="ECO:0007669"/>
    <property type="project" value="TreeGrafter"/>
</dbReference>
<feature type="region of interest" description="Disordered" evidence="1">
    <location>
        <begin position="1"/>
        <end position="47"/>
    </location>
</feature>
<dbReference type="PROSITE" id="PS50033">
    <property type="entry name" value="UBX"/>
    <property type="match status" value="1"/>
</dbReference>
<evidence type="ECO:0000259" key="2">
    <source>
        <dbReference type="PROSITE" id="PS50033"/>
    </source>
</evidence>
<feature type="domain" description="UBX" evidence="2">
    <location>
        <begin position="117"/>
        <end position="200"/>
    </location>
</feature>
<dbReference type="GO" id="GO:0005737">
    <property type="term" value="C:cytoplasm"/>
    <property type="evidence" value="ECO:0007669"/>
    <property type="project" value="TreeGrafter"/>
</dbReference>
<dbReference type="InterPro" id="IPR029071">
    <property type="entry name" value="Ubiquitin-like_domsf"/>
</dbReference>
<dbReference type="SUPFAM" id="SSF54236">
    <property type="entry name" value="Ubiquitin-like"/>
    <property type="match status" value="1"/>
</dbReference>
<sequence length="284" mass="31227">MSTPNQTARPAPPTNTSVRHEDTTTTSENEATATPPLPKVYKPPADHCSSGFVRASTSSLPSSLLRNAEDLPDDYFTPTTADLKERQHQLHARATGLVNAPLLTRTLREQQTKAKRDRWPNTTIRVRFLDRTQLEQTFPSSSKIRAVYAFVRDCLREDVKPIKFILSSNPPPRDLKVSDPDVRDLTLAELGLAPSSILLLRFVDDALNRSDLPAPLASTVLERAVELPAPPSFDGKNRKNDEPSSSVAAGSSKGRDLGGEVKIPKWLKLGSSAFRSIVPVHYSS</sequence>
<dbReference type="GO" id="GO:0005634">
    <property type="term" value="C:nucleus"/>
    <property type="evidence" value="ECO:0007669"/>
    <property type="project" value="TreeGrafter"/>
</dbReference>
<feature type="compositionally biased region" description="Low complexity" evidence="1">
    <location>
        <begin position="24"/>
        <end position="34"/>
    </location>
</feature>
<proteinExistence type="predicted"/>
<dbReference type="SMART" id="SM00166">
    <property type="entry name" value="UBX"/>
    <property type="match status" value="1"/>
</dbReference>
<dbReference type="InterPro" id="IPR001012">
    <property type="entry name" value="UBX_dom"/>
</dbReference>
<dbReference type="EMBL" id="JAKELL010000013">
    <property type="protein sequence ID" value="KAH8994802.1"/>
    <property type="molecule type" value="Genomic_DNA"/>
</dbReference>
<dbReference type="Proteomes" id="UP001201163">
    <property type="component" value="Unassembled WGS sequence"/>
</dbReference>
<reference evidence="3" key="1">
    <citation type="submission" date="2022-01" db="EMBL/GenBank/DDBJ databases">
        <title>Comparative genomics reveals a dynamic genome evolution in the ectomycorrhizal milk-cap (Lactarius) mushrooms.</title>
        <authorList>
            <consortium name="DOE Joint Genome Institute"/>
            <person name="Lebreton A."/>
            <person name="Tang N."/>
            <person name="Kuo A."/>
            <person name="LaButti K."/>
            <person name="Drula E."/>
            <person name="Barry K."/>
            <person name="Clum A."/>
            <person name="Lipzen A."/>
            <person name="Mousain D."/>
            <person name="Ng V."/>
            <person name="Wang R."/>
            <person name="Wang X."/>
            <person name="Dai Y."/>
            <person name="Henrissat B."/>
            <person name="Grigoriev I.V."/>
            <person name="Guerin-Laguette A."/>
            <person name="Yu F."/>
            <person name="Martin F.M."/>
        </authorList>
    </citation>
    <scope>NUCLEOTIDE SEQUENCE</scope>
    <source>
        <strain evidence="3">QP</strain>
    </source>
</reference>
<dbReference type="GO" id="GO:0012506">
    <property type="term" value="C:vesicle membrane"/>
    <property type="evidence" value="ECO:0007669"/>
    <property type="project" value="TreeGrafter"/>
</dbReference>
<dbReference type="Gene3D" id="3.10.20.90">
    <property type="entry name" value="Phosphatidylinositol 3-kinase Catalytic Subunit, Chain A, domain 1"/>
    <property type="match status" value="1"/>
</dbReference>
<organism evidence="3 4">
    <name type="scientific">Lactarius akahatsu</name>
    <dbReference type="NCBI Taxonomy" id="416441"/>
    <lineage>
        <taxon>Eukaryota</taxon>
        <taxon>Fungi</taxon>
        <taxon>Dikarya</taxon>
        <taxon>Basidiomycota</taxon>
        <taxon>Agaricomycotina</taxon>
        <taxon>Agaricomycetes</taxon>
        <taxon>Russulales</taxon>
        <taxon>Russulaceae</taxon>
        <taxon>Lactarius</taxon>
    </lineage>
</organism>